<feature type="transmembrane region" description="Helical" evidence="1">
    <location>
        <begin position="38"/>
        <end position="58"/>
    </location>
</feature>
<keyword evidence="1" id="KW-0812">Transmembrane</keyword>
<feature type="transmembrane region" description="Helical" evidence="1">
    <location>
        <begin position="6"/>
        <end position="31"/>
    </location>
</feature>
<keyword evidence="1" id="KW-0472">Membrane</keyword>
<keyword evidence="5" id="KW-1185">Reference proteome</keyword>
<dbReference type="EMBL" id="FRAT01000012">
    <property type="protein sequence ID" value="SHL58708.1"/>
    <property type="molecule type" value="Genomic_DNA"/>
</dbReference>
<evidence type="ECO:0000313" key="2">
    <source>
        <dbReference type="EMBL" id="SFC49957.1"/>
    </source>
</evidence>
<gene>
    <name evidence="2" type="ORF">SAMN04487891_11282</name>
    <name evidence="3" type="ORF">SAMN05216293_3826</name>
</gene>
<dbReference type="AlphaFoldDB" id="A0A1M7BUI5"/>
<evidence type="ECO:0000313" key="5">
    <source>
        <dbReference type="Proteomes" id="UP000198940"/>
    </source>
</evidence>
<dbReference type="Proteomes" id="UP000198940">
    <property type="component" value="Unassembled WGS sequence"/>
</dbReference>
<comment type="caution">
    <text evidence="3">The sequence shown here is derived from an EMBL/GenBank/DDBJ whole genome shotgun (WGS) entry which is preliminary data.</text>
</comment>
<dbReference type="STRING" id="1055723.SAMN05216293_3826"/>
<organism evidence="3 4">
    <name type="scientific">Flagellimonas taeanensis</name>
    <dbReference type="NCBI Taxonomy" id="1005926"/>
    <lineage>
        <taxon>Bacteria</taxon>
        <taxon>Pseudomonadati</taxon>
        <taxon>Bacteroidota</taxon>
        <taxon>Flavobacteriia</taxon>
        <taxon>Flavobacteriales</taxon>
        <taxon>Flavobacteriaceae</taxon>
        <taxon>Flagellimonas</taxon>
    </lineage>
</organism>
<keyword evidence="1" id="KW-1133">Transmembrane helix</keyword>
<dbReference type="Proteomes" id="UP000184031">
    <property type="component" value="Unassembled WGS sequence"/>
</dbReference>
<name>A0A1M7BUI5_9FLAO</name>
<dbReference type="EMBL" id="FOKU01000012">
    <property type="protein sequence ID" value="SFC49957.1"/>
    <property type="molecule type" value="Genomic_DNA"/>
</dbReference>
<reference evidence="3 4" key="1">
    <citation type="submission" date="2016-11" db="EMBL/GenBank/DDBJ databases">
        <authorList>
            <person name="Varghese N."/>
            <person name="Submissions S."/>
        </authorList>
    </citation>
    <scope>NUCLEOTIDE SEQUENCE [LARGE SCALE GENOMIC DNA]</scope>
    <source>
        <strain evidence="3 4">CGMCC 1.12174</strain>
        <strain evidence="2 5">DSM 26351</strain>
    </source>
</reference>
<feature type="transmembrane region" description="Helical" evidence="1">
    <location>
        <begin position="70"/>
        <end position="97"/>
    </location>
</feature>
<dbReference type="RefSeq" id="WP_072882569.1">
    <property type="nucleotide sequence ID" value="NZ_FOKU01000012.1"/>
</dbReference>
<evidence type="ECO:0000313" key="3">
    <source>
        <dbReference type="EMBL" id="SHL58708.1"/>
    </source>
</evidence>
<evidence type="ECO:0000313" key="4">
    <source>
        <dbReference type="Proteomes" id="UP000184031"/>
    </source>
</evidence>
<sequence length="109" mass="11809">MENLEIYYMAGSTIGTIGQIVLLIACAVLIYKQRNIATLLMLLGSLLSIVFTVGRVAWTALANIENPESYAQAMAVLNIFVQFPYLLFVIGLLLFAAKHTAAGSNQSTP</sequence>
<proteinExistence type="predicted"/>
<accession>A0A1M7BUI5</accession>
<evidence type="ECO:0000256" key="1">
    <source>
        <dbReference type="SAM" id="Phobius"/>
    </source>
</evidence>
<protein>
    <submittedName>
        <fullName evidence="3">Uncharacterized protein</fullName>
    </submittedName>
</protein>
<dbReference type="OrthoDB" id="1453975at2"/>